<dbReference type="Gene3D" id="3.30.2310.20">
    <property type="entry name" value="RelE-like"/>
    <property type="match status" value="1"/>
</dbReference>
<evidence type="ECO:0000256" key="2">
    <source>
        <dbReference type="ARBA" id="ARBA00022649"/>
    </source>
</evidence>
<dbReference type="InterPro" id="IPR035093">
    <property type="entry name" value="RelE/ParE_toxin_dom_sf"/>
</dbReference>
<name>A0ABT3QUW7_9HYPH</name>
<evidence type="ECO:0000313" key="3">
    <source>
        <dbReference type="EMBL" id="MCX2699428.1"/>
    </source>
</evidence>
<dbReference type="PANTHER" id="PTHR33755:SF6">
    <property type="entry name" value="PLASMID STABILIZATION SYSTEM PROTEIN"/>
    <property type="match status" value="1"/>
</dbReference>
<organism evidence="3 4">
    <name type="scientific">Ochrobactrum chromiisoli</name>
    <dbReference type="NCBI Taxonomy" id="2993941"/>
    <lineage>
        <taxon>Bacteria</taxon>
        <taxon>Pseudomonadati</taxon>
        <taxon>Pseudomonadota</taxon>
        <taxon>Alphaproteobacteria</taxon>
        <taxon>Hyphomicrobiales</taxon>
        <taxon>Brucellaceae</taxon>
        <taxon>Brucella/Ochrobactrum group</taxon>
        <taxon>Ochrobactrum</taxon>
    </lineage>
</organism>
<dbReference type="Pfam" id="PF05016">
    <property type="entry name" value="ParE_toxin"/>
    <property type="match status" value="1"/>
</dbReference>
<comment type="similarity">
    <text evidence="1">Belongs to the RelE toxin family.</text>
</comment>
<sequence length="98" mass="10968">MTAPTLRWTRRAVRRLDQIGAYIAKDNPDAAAQIVTRIVSAVENLASYPSMGRPGRIKGTREYVFADIPYVIAYRLQSGVVEIITVIHGAQKWPLELD</sequence>
<evidence type="ECO:0000256" key="1">
    <source>
        <dbReference type="ARBA" id="ARBA00006226"/>
    </source>
</evidence>
<reference evidence="3 4" key="1">
    <citation type="submission" date="2022-11" db="EMBL/GenBank/DDBJ databases">
        <title>Brucella sp. YY2X, whole genome shotgun sequencing project.</title>
        <authorList>
            <person name="Yang Y."/>
        </authorList>
    </citation>
    <scope>NUCLEOTIDE SEQUENCE [LARGE SCALE GENOMIC DNA]</scope>
    <source>
        <strain evidence="3 4">YY2X</strain>
    </source>
</reference>
<evidence type="ECO:0000313" key="4">
    <source>
        <dbReference type="Proteomes" id="UP001301216"/>
    </source>
</evidence>
<dbReference type="EMBL" id="JAPHAV010000033">
    <property type="protein sequence ID" value="MCX2699428.1"/>
    <property type="molecule type" value="Genomic_DNA"/>
</dbReference>
<dbReference type="NCBIfam" id="TIGR02385">
    <property type="entry name" value="RelE_StbE"/>
    <property type="match status" value="1"/>
</dbReference>
<dbReference type="InterPro" id="IPR051803">
    <property type="entry name" value="TA_system_RelE-like_toxin"/>
</dbReference>
<gene>
    <name evidence="3" type="ORF">OPR82_22305</name>
</gene>
<dbReference type="InterPro" id="IPR007712">
    <property type="entry name" value="RelE/ParE_toxin"/>
</dbReference>
<proteinExistence type="inferred from homology"/>
<dbReference type="Proteomes" id="UP001301216">
    <property type="component" value="Unassembled WGS sequence"/>
</dbReference>
<dbReference type="RefSeq" id="WP_265987155.1">
    <property type="nucleotide sequence ID" value="NZ_JAPHAV010000033.1"/>
</dbReference>
<dbReference type="PANTHER" id="PTHR33755">
    <property type="entry name" value="TOXIN PARE1-RELATED"/>
    <property type="match status" value="1"/>
</dbReference>
<protein>
    <submittedName>
        <fullName evidence="3">Type II toxin-antitoxin system RelE/ParE family toxin</fullName>
    </submittedName>
</protein>
<keyword evidence="4" id="KW-1185">Reference proteome</keyword>
<accession>A0ABT3QUW7</accession>
<keyword evidence="2" id="KW-1277">Toxin-antitoxin system</keyword>
<comment type="caution">
    <text evidence="3">The sequence shown here is derived from an EMBL/GenBank/DDBJ whole genome shotgun (WGS) entry which is preliminary data.</text>
</comment>